<keyword evidence="2" id="KW-1185">Reference proteome</keyword>
<organism evidence="1 2">
    <name type="scientific">Acetobacter sacchari</name>
    <dbReference type="NCBI Taxonomy" id="2661687"/>
    <lineage>
        <taxon>Bacteria</taxon>
        <taxon>Pseudomonadati</taxon>
        <taxon>Pseudomonadota</taxon>
        <taxon>Alphaproteobacteria</taxon>
        <taxon>Acetobacterales</taxon>
        <taxon>Acetobacteraceae</taxon>
        <taxon>Acetobacter</taxon>
    </lineage>
</organism>
<gene>
    <name evidence="1" type="ORF">J2D73_20545</name>
</gene>
<dbReference type="RefSeq" id="WP_207884292.1">
    <property type="nucleotide sequence ID" value="NZ_JAFVMF010000151.1"/>
</dbReference>
<proteinExistence type="predicted"/>
<evidence type="ECO:0008006" key="3">
    <source>
        <dbReference type="Google" id="ProtNLM"/>
    </source>
</evidence>
<feature type="non-terminal residue" evidence="1">
    <location>
        <position position="1"/>
    </location>
</feature>
<evidence type="ECO:0000313" key="1">
    <source>
        <dbReference type="EMBL" id="MBO1362168.1"/>
    </source>
</evidence>
<accession>A0ABS3M1Y1</accession>
<sequence>NGAPAISHRGLSGPALTFQGARPIRRMREAGWHKDQPGKTSRGRIYRLVRAAGAFGGAQLATK</sequence>
<dbReference type="EMBL" id="JAFVMF010000151">
    <property type="protein sequence ID" value="MBO1362168.1"/>
    <property type="molecule type" value="Genomic_DNA"/>
</dbReference>
<name>A0ABS3M1Y1_9PROT</name>
<reference evidence="1 2" key="1">
    <citation type="submission" date="2021-03" db="EMBL/GenBank/DDBJ databases">
        <title>The complete genome sequence of Acetobacter sacchari TBRC 11175.</title>
        <authorList>
            <person name="Charoenyingcharoen P."/>
            <person name="Yukphan P."/>
        </authorList>
    </citation>
    <scope>NUCLEOTIDE SEQUENCE [LARGE SCALE GENOMIC DNA]</scope>
    <source>
        <strain evidence="1 2">TBRC 11175</strain>
    </source>
</reference>
<comment type="caution">
    <text evidence="1">The sequence shown here is derived from an EMBL/GenBank/DDBJ whole genome shotgun (WGS) entry which is preliminary data.</text>
</comment>
<dbReference type="Proteomes" id="UP000664771">
    <property type="component" value="Unassembled WGS sequence"/>
</dbReference>
<protein>
    <recommendedName>
        <fullName evidence="3">Integrase</fullName>
    </recommendedName>
</protein>
<evidence type="ECO:0000313" key="2">
    <source>
        <dbReference type="Proteomes" id="UP000664771"/>
    </source>
</evidence>